<accession>A0ABW9SV83</accession>
<organism evidence="2 3">
    <name type="scientific">Pseudoduganella danionis</name>
    <dbReference type="NCBI Taxonomy" id="1890295"/>
    <lineage>
        <taxon>Bacteria</taxon>
        <taxon>Pseudomonadati</taxon>
        <taxon>Pseudomonadota</taxon>
        <taxon>Betaproteobacteria</taxon>
        <taxon>Burkholderiales</taxon>
        <taxon>Oxalobacteraceae</taxon>
        <taxon>Telluria group</taxon>
        <taxon>Pseudoduganella</taxon>
    </lineage>
</organism>
<feature type="domain" description="DUF4214" evidence="1">
    <location>
        <begin position="91"/>
        <end position="148"/>
    </location>
</feature>
<protein>
    <submittedName>
        <fullName evidence="2">DUF4214 domain-containing protein</fullName>
    </submittedName>
</protein>
<dbReference type="Proteomes" id="UP000735592">
    <property type="component" value="Unassembled WGS sequence"/>
</dbReference>
<evidence type="ECO:0000313" key="3">
    <source>
        <dbReference type="Proteomes" id="UP000735592"/>
    </source>
</evidence>
<dbReference type="Pfam" id="PF00415">
    <property type="entry name" value="RCC1"/>
    <property type="match status" value="1"/>
</dbReference>
<dbReference type="Gene3D" id="2.130.10.30">
    <property type="entry name" value="Regulator of chromosome condensation 1/beta-lactamase-inhibitor protein II"/>
    <property type="match status" value="2"/>
</dbReference>
<dbReference type="InterPro" id="IPR000408">
    <property type="entry name" value="Reg_chr_condens"/>
</dbReference>
<dbReference type="PANTHER" id="PTHR45982">
    <property type="entry name" value="REGULATOR OF CHROMOSOME CONDENSATION"/>
    <property type="match status" value="1"/>
</dbReference>
<dbReference type="SUPFAM" id="SSF50985">
    <property type="entry name" value="RCC1/BLIP-II"/>
    <property type="match status" value="2"/>
</dbReference>
<dbReference type="RefSeq" id="WP_155435955.1">
    <property type="nucleotide sequence ID" value="NZ_JBHLXK010000006.1"/>
</dbReference>
<proteinExistence type="predicted"/>
<evidence type="ECO:0000259" key="1">
    <source>
        <dbReference type="Pfam" id="PF13946"/>
    </source>
</evidence>
<evidence type="ECO:0000313" key="2">
    <source>
        <dbReference type="EMBL" id="MTW34584.1"/>
    </source>
</evidence>
<name>A0ABW9SV83_9BURK</name>
<dbReference type="InterPro" id="IPR051553">
    <property type="entry name" value="Ran_GTPase-activating"/>
</dbReference>
<reference evidence="2 3" key="1">
    <citation type="submission" date="2019-11" db="EMBL/GenBank/DDBJ databases">
        <title>Type strains purchased from KCTC, JCM and DSMZ.</title>
        <authorList>
            <person name="Lu H."/>
        </authorList>
    </citation>
    <scope>NUCLEOTIDE SEQUENCE [LARGE SCALE GENOMIC DNA]</scope>
    <source>
        <strain evidence="2 3">DSM 103461</strain>
    </source>
</reference>
<dbReference type="PROSITE" id="PS50012">
    <property type="entry name" value="RCC1_3"/>
    <property type="match status" value="2"/>
</dbReference>
<dbReference type="Pfam" id="PF13946">
    <property type="entry name" value="DUF4214"/>
    <property type="match status" value="1"/>
</dbReference>
<sequence>MLLACGGNDPSTVSVAPIVQHGRVAQGAATAADYSDLLQRIYVAYFGRPSDPAGLAFWTKQYLAAGLPSTLSGLVQTYTTTPAARPLVDMFGTSQESQDLYGGDNDAFITAIYLNMFGRQPDAAGKAYWLNLINTGAVTRPIAALSIMAGAQAADGQIIENKIKVASNFTTALNSPERNAAYDGLDANVVVRKLLNTVNATTNVTAFQTSLDDTIAALVTTKAANTPVDPATPLTSGPALVTLAENVDNPAFGLTKNGELWGWGDSYSGMFGDGQLNSTHYQPILIGTGYASISTAKGGGNTSAIKLDGTLLSWGTNSHYELGDGTTINRTIPTQIGSGYKSVSTGYGCSYGIKNDTSLWAWGFSCGSNTTYSVPKMIGTGFSSVASDAYGMVGIKTDGTLYAWGSNNHGRIQTTGYTGNNYKYVFDVPTAIGSNFKAVTHTNNATIALKADGTLWGWGNQYWGEVGNGVKNPAGDLYLHTPVQIGQGYTAISGGHRYVIALKGDGSLWSWGHLALTDSNTSGDSSTPKQIGSGFVKIFAGPFRAYAMKADGSLWAWGEFRAGGFNSSSTFSTTPVRIN</sequence>
<keyword evidence="3" id="KW-1185">Reference proteome</keyword>
<gene>
    <name evidence="2" type="ORF">GM655_17410</name>
</gene>
<dbReference type="EMBL" id="WNKW01000005">
    <property type="protein sequence ID" value="MTW34584.1"/>
    <property type="molecule type" value="Genomic_DNA"/>
</dbReference>
<dbReference type="PANTHER" id="PTHR45982:SF1">
    <property type="entry name" value="REGULATOR OF CHROMOSOME CONDENSATION"/>
    <property type="match status" value="1"/>
</dbReference>
<dbReference type="InterPro" id="IPR025282">
    <property type="entry name" value="DUF4214"/>
</dbReference>
<comment type="caution">
    <text evidence="2">The sequence shown here is derived from an EMBL/GenBank/DDBJ whole genome shotgun (WGS) entry which is preliminary data.</text>
</comment>
<dbReference type="InterPro" id="IPR009091">
    <property type="entry name" value="RCC1/BLIP-II"/>
</dbReference>